<dbReference type="InterPro" id="IPR036735">
    <property type="entry name" value="NGN_dom_sf"/>
</dbReference>
<proteinExistence type="predicted"/>
<name>A0A1Y4QFR6_9FIRM</name>
<dbReference type="EMBL" id="NFLB01000014">
    <property type="protein sequence ID" value="OUQ04125.1"/>
    <property type="molecule type" value="Genomic_DNA"/>
</dbReference>
<evidence type="ECO:0000313" key="4">
    <source>
        <dbReference type="Proteomes" id="UP000196258"/>
    </source>
</evidence>
<evidence type="ECO:0000259" key="2">
    <source>
        <dbReference type="Pfam" id="PF02357"/>
    </source>
</evidence>
<dbReference type="Pfam" id="PF02357">
    <property type="entry name" value="NusG"/>
    <property type="match status" value="1"/>
</dbReference>
<gene>
    <name evidence="3" type="ORF">B5E91_11445</name>
</gene>
<dbReference type="AlphaFoldDB" id="A0A1Y4QFR6"/>
<dbReference type="Proteomes" id="UP000196258">
    <property type="component" value="Unassembled WGS sequence"/>
</dbReference>
<dbReference type="SUPFAM" id="SSF82679">
    <property type="entry name" value="N-utilization substance G protein NusG, N-terminal domain"/>
    <property type="match status" value="1"/>
</dbReference>
<evidence type="ECO:0000313" key="3">
    <source>
        <dbReference type="EMBL" id="OUQ04125.1"/>
    </source>
</evidence>
<dbReference type="InterPro" id="IPR006645">
    <property type="entry name" value="NGN-like_dom"/>
</dbReference>
<dbReference type="GO" id="GO:0006354">
    <property type="term" value="P:DNA-templated transcription elongation"/>
    <property type="evidence" value="ECO:0007669"/>
    <property type="project" value="InterPro"/>
</dbReference>
<dbReference type="CDD" id="cd08000">
    <property type="entry name" value="NGN"/>
    <property type="match status" value="1"/>
</dbReference>
<comment type="caution">
    <text evidence="3">The sequence shown here is derived from an EMBL/GenBank/DDBJ whole genome shotgun (WGS) entry which is preliminary data.</text>
</comment>
<accession>A0A1Y4QFR6</accession>
<keyword evidence="1" id="KW-0804">Transcription</keyword>
<protein>
    <recommendedName>
        <fullName evidence="2">NusG-like N-terminal domain-containing protein</fullName>
    </recommendedName>
</protein>
<reference evidence="4" key="1">
    <citation type="submission" date="2017-04" db="EMBL/GenBank/DDBJ databases">
        <title>Function of individual gut microbiota members based on whole genome sequencing of pure cultures obtained from chicken caecum.</title>
        <authorList>
            <person name="Medvecky M."/>
            <person name="Cejkova D."/>
            <person name="Polansky O."/>
            <person name="Karasova D."/>
            <person name="Kubasova T."/>
            <person name="Cizek A."/>
            <person name="Rychlik I."/>
        </authorList>
    </citation>
    <scope>NUCLEOTIDE SEQUENCE [LARGE SCALE GENOMIC DNA]</scope>
    <source>
        <strain evidence="4">An149</strain>
    </source>
</reference>
<feature type="domain" description="NusG-like N-terminal" evidence="2">
    <location>
        <begin position="1"/>
        <end position="65"/>
    </location>
</feature>
<dbReference type="RefSeq" id="WP_087257751.1">
    <property type="nucleotide sequence ID" value="NZ_NFLB01000014.1"/>
</dbReference>
<evidence type="ECO:0000256" key="1">
    <source>
        <dbReference type="ARBA" id="ARBA00023163"/>
    </source>
</evidence>
<organism evidence="3 4">
    <name type="scientific">Thomasclavelia spiroformis</name>
    <dbReference type="NCBI Taxonomy" id="29348"/>
    <lineage>
        <taxon>Bacteria</taxon>
        <taxon>Bacillati</taxon>
        <taxon>Bacillota</taxon>
        <taxon>Erysipelotrichia</taxon>
        <taxon>Erysipelotrichales</taxon>
        <taxon>Coprobacillaceae</taxon>
        <taxon>Thomasclavelia</taxon>
    </lineage>
</organism>
<sequence length="163" mass="19633">MNWYVLYVLSYKKEQLIKYLNKYEDVEAFVPKYEYYRRVTKDYEIKPMFNGYIFVKSTMNQLEFNSLLMKMSKEKDGLLKQLVYPDTSALKKEEIEMFNKLLDETYVVKMSQAYLQDKKAIIINGPLKYFENDIRKVDKYNKVAYLNLLFMNRSIKAGLEIIK</sequence>
<dbReference type="Gene3D" id="3.30.70.940">
    <property type="entry name" value="NusG, N-terminal domain"/>
    <property type="match status" value="1"/>
</dbReference>